<evidence type="ECO:0000256" key="5">
    <source>
        <dbReference type="ARBA" id="ARBA00022533"/>
    </source>
</evidence>
<evidence type="ECO:0000256" key="13">
    <source>
        <dbReference type="ARBA" id="ARBA00072146"/>
    </source>
</evidence>
<evidence type="ECO:0000256" key="6">
    <source>
        <dbReference type="ARBA" id="ARBA00022676"/>
    </source>
</evidence>
<organism evidence="16 17">
    <name type="scientific">Erwinia tracheiphila</name>
    <dbReference type="NCBI Taxonomy" id="65700"/>
    <lineage>
        <taxon>Bacteria</taxon>
        <taxon>Pseudomonadati</taxon>
        <taxon>Pseudomonadota</taxon>
        <taxon>Gammaproteobacteria</taxon>
        <taxon>Enterobacterales</taxon>
        <taxon>Erwiniaceae</taxon>
        <taxon>Erwinia</taxon>
    </lineage>
</organism>
<dbReference type="GO" id="GO:0005525">
    <property type="term" value="F:GTP binding"/>
    <property type="evidence" value="ECO:0007669"/>
    <property type="project" value="UniProtKB-KW"/>
</dbReference>
<comment type="caution">
    <text evidence="16">The sequence shown here is derived from an EMBL/GenBank/DDBJ whole genome shotgun (WGS) entry which is preliminary data.</text>
</comment>
<evidence type="ECO:0000256" key="11">
    <source>
        <dbReference type="ARBA" id="ARBA00052919"/>
    </source>
</evidence>
<evidence type="ECO:0000259" key="15">
    <source>
        <dbReference type="Pfam" id="PF14681"/>
    </source>
</evidence>
<keyword evidence="5" id="KW-0021">Allosteric enzyme</keyword>
<keyword evidence="9" id="KW-0342">GTP-binding</keyword>
<comment type="function">
    <text evidence="12">Catalyzes the conversion of uracil and 5-phospho-alpha-D-ribose 1-diphosphate (PRPP) to UMP and diphosphate.</text>
</comment>
<evidence type="ECO:0000256" key="4">
    <source>
        <dbReference type="ARBA" id="ARBA00011894"/>
    </source>
</evidence>
<dbReference type="InterPro" id="IPR000836">
    <property type="entry name" value="PRTase_dom"/>
</dbReference>
<keyword evidence="6 16" id="KW-0328">Glycosyltransferase</keyword>
<keyword evidence="7 16" id="KW-0808">Transferase</keyword>
<dbReference type="InterPro" id="IPR029057">
    <property type="entry name" value="PRTase-like"/>
</dbReference>
<evidence type="ECO:0000256" key="12">
    <source>
        <dbReference type="ARBA" id="ARBA00056901"/>
    </source>
</evidence>
<proteinExistence type="inferred from homology"/>
<evidence type="ECO:0000256" key="9">
    <source>
        <dbReference type="ARBA" id="ARBA00023134"/>
    </source>
</evidence>
<dbReference type="AlphaFoldDB" id="A0A0M2KCQ7"/>
<gene>
    <name evidence="16" type="ORF">SY86_05815</name>
</gene>
<dbReference type="Pfam" id="PF14681">
    <property type="entry name" value="UPRTase"/>
    <property type="match status" value="1"/>
</dbReference>
<evidence type="ECO:0000256" key="14">
    <source>
        <dbReference type="ARBA" id="ARBA00079807"/>
    </source>
</evidence>
<comment type="cofactor">
    <cofactor evidence="1">
        <name>Mg(2+)</name>
        <dbReference type="ChEBI" id="CHEBI:18420"/>
    </cofactor>
</comment>
<sequence>MPVYQNVHVLPDSPWLSALHLQMRNRTTGLKDFVHASNQVIRLLLQSAANFLPYQEATVTTPIGDVFHGRMLAQGLCGVSVIRAGESMETAFREMFPNQPIGKILIQRDKQTKQPHYFYAHLPAQVKVLQIMLFEPMLATGGSLLRAIEVLRENGVAEKNIIVVNFLASPSGLERVIAACPALTIVTSSIEQGLTEAAFMRPGIGDFGDRYFGTWPGADHE</sequence>
<evidence type="ECO:0000256" key="7">
    <source>
        <dbReference type="ARBA" id="ARBA00022679"/>
    </source>
</evidence>
<dbReference type="FunFam" id="3.40.50.2020:FF:000023">
    <property type="entry name" value="Probable uracil phosphoribosyltransferase"/>
    <property type="match status" value="1"/>
</dbReference>
<dbReference type="RefSeq" id="WP_016189760.1">
    <property type="nucleotide sequence ID" value="NZ_CP089932.1"/>
</dbReference>
<dbReference type="Proteomes" id="UP000033924">
    <property type="component" value="Unassembled WGS sequence"/>
</dbReference>
<evidence type="ECO:0000256" key="3">
    <source>
        <dbReference type="ARBA" id="ARBA00009516"/>
    </source>
</evidence>
<dbReference type="STRING" id="65700.SY86_05815"/>
<evidence type="ECO:0000313" key="17">
    <source>
        <dbReference type="Proteomes" id="UP000033924"/>
    </source>
</evidence>
<name>A0A0M2KCQ7_9GAMM</name>
<evidence type="ECO:0000256" key="10">
    <source>
        <dbReference type="ARBA" id="ARBA00031082"/>
    </source>
</evidence>
<evidence type="ECO:0000313" key="16">
    <source>
        <dbReference type="EMBL" id="KKF35052.1"/>
    </source>
</evidence>
<dbReference type="EMBL" id="JXNU01000003">
    <property type="protein sequence ID" value="KKF35052.1"/>
    <property type="molecule type" value="Genomic_DNA"/>
</dbReference>
<accession>A0A0M2KCQ7</accession>
<dbReference type="CDD" id="cd06223">
    <property type="entry name" value="PRTases_typeI"/>
    <property type="match status" value="1"/>
</dbReference>
<feature type="domain" description="Phosphoribosyltransferase" evidence="15">
    <location>
        <begin position="11"/>
        <end position="214"/>
    </location>
</feature>
<dbReference type="NCBIfam" id="NF001097">
    <property type="entry name" value="PRK00129.1"/>
    <property type="match status" value="1"/>
</dbReference>
<keyword evidence="8" id="KW-0547">Nucleotide-binding</keyword>
<protein>
    <recommendedName>
        <fullName evidence="13">Uracil phosphoribosyltransferase</fullName>
        <ecNumber evidence="4">2.4.2.9</ecNumber>
    </recommendedName>
    <alternativeName>
        <fullName evidence="10">UMP pyrophosphorylase</fullName>
    </alternativeName>
    <alternativeName>
        <fullName evidence="14">UPRTase</fullName>
    </alternativeName>
</protein>
<comment type="similarity">
    <text evidence="3">Belongs to the UPRTase family.</text>
</comment>
<keyword evidence="17" id="KW-1185">Reference proteome</keyword>
<evidence type="ECO:0000256" key="1">
    <source>
        <dbReference type="ARBA" id="ARBA00001946"/>
    </source>
</evidence>
<dbReference type="SUPFAM" id="SSF53271">
    <property type="entry name" value="PRTase-like"/>
    <property type="match status" value="1"/>
</dbReference>
<dbReference type="Gene3D" id="3.40.50.2020">
    <property type="match status" value="1"/>
</dbReference>
<dbReference type="PATRIC" id="fig|65700.7.peg.1469"/>
<dbReference type="EC" id="2.4.2.9" evidence="4"/>
<dbReference type="GO" id="GO:0004845">
    <property type="term" value="F:uracil phosphoribosyltransferase activity"/>
    <property type="evidence" value="ECO:0007669"/>
    <property type="project" value="UniProtKB-EC"/>
</dbReference>
<comment type="catalytic activity">
    <reaction evidence="11">
        <text>UMP + diphosphate = 5-phospho-alpha-D-ribose 1-diphosphate + uracil</text>
        <dbReference type="Rhea" id="RHEA:13017"/>
        <dbReference type="ChEBI" id="CHEBI:17568"/>
        <dbReference type="ChEBI" id="CHEBI:33019"/>
        <dbReference type="ChEBI" id="CHEBI:57865"/>
        <dbReference type="ChEBI" id="CHEBI:58017"/>
        <dbReference type="EC" id="2.4.2.9"/>
    </reaction>
</comment>
<comment type="pathway">
    <text evidence="2">Pyrimidine metabolism; UMP biosynthesis via salvage pathway; UMP from uracil: step 1/1.</text>
</comment>
<evidence type="ECO:0000256" key="2">
    <source>
        <dbReference type="ARBA" id="ARBA00005180"/>
    </source>
</evidence>
<evidence type="ECO:0000256" key="8">
    <source>
        <dbReference type="ARBA" id="ARBA00022741"/>
    </source>
</evidence>
<reference evidence="16 17" key="1">
    <citation type="submission" date="2015-01" db="EMBL/GenBank/DDBJ databases">
        <title>Erwinia tracheiphila.</title>
        <authorList>
            <person name="Shapiro L.R."/>
        </authorList>
    </citation>
    <scope>NUCLEOTIDE SEQUENCE [LARGE SCALE GENOMIC DNA]</scope>
    <source>
        <strain evidence="16 17">BuffGH</strain>
    </source>
</reference>